<feature type="region of interest" description="Disordered" evidence="5">
    <location>
        <begin position="621"/>
        <end position="658"/>
    </location>
</feature>
<dbReference type="SUPFAM" id="SSF57701">
    <property type="entry name" value="Zn2/Cys6 DNA-binding domain"/>
    <property type="match status" value="1"/>
</dbReference>
<proteinExistence type="predicted"/>
<dbReference type="PANTHER" id="PTHR46910">
    <property type="entry name" value="TRANSCRIPTION FACTOR PDR1"/>
    <property type="match status" value="1"/>
</dbReference>
<feature type="region of interest" description="Disordered" evidence="5">
    <location>
        <begin position="121"/>
        <end position="140"/>
    </location>
</feature>
<dbReference type="GO" id="GO:0000981">
    <property type="term" value="F:DNA-binding transcription factor activity, RNA polymerase II-specific"/>
    <property type="evidence" value="ECO:0007669"/>
    <property type="project" value="InterPro"/>
</dbReference>
<dbReference type="PANTHER" id="PTHR46910:SF3">
    <property type="entry name" value="HALOTOLERANCE PROTEIN 9-RELATED"/>
    <property type="match status" value="1"/>
</dbReference>
<dbReference type="InterPro" id="IPR007219">
    <property type="entry name" value="XnlR_reg_dom"/>
</dbReference>
<dbReference type="PROSITE" id="PS50048">
    <property type="entry name" value="ZN2_CY6_FUNGAL_2"/>
    <property type="match status" value="1"/>
</dbReference>
<keyword evidence="3" id="KW-0238">DNA-binding</keyword>
<dbReference type="AlphaFoldDB" id="A0A8H6XAB4"/>
<evidence type="ECO:0000256" key="2">
    <source>
        <dbReference type="ARBA" id="ARBA00022723"/>
    </source>
</evidence>
<keyword evidence="4" id="KW-0539">Nucleus</keyword>
<dbReference type="GO" id="GO:0006351">
    <property type="term" value="P:DNA-templated transcription"/>
    <property type="evidence" value="ECO:0007669"/>
    <property type="project" value="InterPro"/>
</dbReference>
<accession>A0A8H6XAB4</accession>
<keyword evidence="2" id="KW-0479">Metal-binding</keyword>
<evidence type="ECO:0000256" key="3">
    <source>
        <dbReference type="ARBA" id="ARBA00023125"/>
    </source>
</evidence>
<organism evidence="7 8">
    <name type="scientific">Mycena venus</name>
    <dbReference type="NCBI Taxonomy" id="2733690"/>
    <lineage>
        <taxon>Eukaryota</taxon>
        <taxon>Fungi</taxon>
        <taxon>Dikarya</taxon>
        <taxon>Basidiomycota</taxon>
        <taxon>Agaricomycotina</taxon>
        <taxon>Agaricomycetes</taxon>
        <taxon>Agaricomycetidae</taxon>
        <taxon>Agaricales</taxon>
        <taxon>Marasmiineae</taxon>
        <taxon>Mycenaceae</taxon>
        <taxon>Mycena</taxon>
    </lineage>
</organism>
<dbReference type="GO" id="GO:0008270">
    <property type="term" value="F:zinc ion binding"/>
    <property type="evidence" value="ECO:0007669"/>
    <property type="project" value="InterPro"/>
</dbReference>
<keyword evidence="8" id="KW-1185">Reference proteome</keyword>
<dbReference type="Gene3D" id="4.10.240.10">
    <property type="entry name" value="Zn(2)-C6 fungal-type DNA-binding domain"/>
    <property type="match status" value="1"/>
</dbReference>
<feature type="domain" description="Zn(2)-C6 fungal-type" evidence="6">
    <location>
        <begin position="29"/>
        <end position="62"/>
    </location>
</feature>
<evidence type="ECO:0000259" key="6">
    <source>
        <dbReference type="PROSITE" id="PS50048"/>
    </source>
</evidence>
<evidence type="ECO:0000256" key="4">
    <source>
        <dbReference type="ARBA" id="ARBA00023242"/>
    </source>
</evidence>
<dbReference type="Proteomes" id="UP000620124">
    <property type="component" value="Unassembled WGS sequence"/>
</dbReference>
<dbReference type="InterPro" id="IPR001138">
    <property type="entry name" value="Zn2Cys6_DnaBD"/>
</dbReference>
<evidence type="ECO:0000256" key="1">
    <source>
        <dbReference type="ARBA" id="ARBA00004123"/>
    </source>
</evidence>
<feature type="compositionally biased region" description="Polar residues" evidence="5">
    <location>
        <begin position="626"/>
        <end position="658"/>
    </location>
</feature>
<dbReference type="Pfam" id="PF04082">
    <property type="entry name" value="Fungal_trans"/>
    <property type="match status" value="1"/>
</dbReference>
<evidence type="ECO:0000256" key="5">
    <source>
        <dbReference type="SAM" id="MobiDB-lite"/>
    </source>
</evidence>
<sequence>MSSDELVGASSEPSAQNHTRMKRRRQLRSCDTCRHRKTRCDGPTVAGGICSNCAAFGSTCTYAVPYRKRGPKHSNDIAVEELQRENASLRSKLRLLSICSLCAQSLQSQPQEDGFAEIASLDDHSTGTPSSDAIEPPDEKDLTTDELATRFSQFSLESIKTSYFGSGSTFALANNASMMKEKYLGSSSSTHPRRPYFWQVLPWETETFFSHPGYIFPAADLISSLLFLYFANVHPTFPLLHRPSFERSVAEGLHFRDVEFGGTLLSVLAVASRYSNDPRVFVDGGASLSAGWKFAAQIRILRKCFEPTIHEVQMYGLLSLFMLGTSAPQVSWLYTGLGIRCIQQRGEHRKKPEGHKRRPEDELWRRAFWSLVSLERYISHFLGRPMGLDIEECDVELPLEVDDEYWDQGFVQPLGKPSQLSYFCCYVRLFEILGDAMRRLYSSKKAKMSMGWDGPEWEQRAVAELDSKMNHFLDSIPPHLQWDPENPPQGMFFDQAASLNMNYNYILIAIHRRYIQKSSVQATPSLSICASAARVILHTADVWLSKLQRVPLNNFTSPVFMSGVVLVLYMLGAKRAGHPMDKDRVRVATALEILKFSESRLQPAGRLWELLRELWSLDGPLPSTDPPSNESGSLDASGHTTPIPASSGANVPDQYHSQLGQSFSNPWNSILTSDQSSESAQGMSIEQLLASDRDPFSIESIESMLDDDLMSLWMVAPGDVNIEHWDAYRNDNGADAVNWSSGFGEQCSQYSQETPEHPN</sequence>
<dbReference type="SMART" id="SM00066">
    <property type="entry name" value="GAL4"/>
    <property type="match status" value="1"/>
</dbReference>
<dbReference type="EMBL" id="JACAZI010000022">
    <property type="protein sequence ID" value="KAF7336886.1"/>
    <property type="molecule type" value="Genomic_DNA"/>
</dbReference>
<dbReference type="InterPro" id="IPR036864">
    <property type="entry name" value="Zn2-C6_fun-type_DNA-bd_sf"/>
</dbReference>
<comment type="caution">
    <text evidence="7">The sequence shown here is derived from an EMBL/GenBank/DDBJ whole genome shotgun (WGS) entry which is preliminary data.</text>
</comment>
<dbReference type="CDD" id="cd00067">
    <property type="entry name" value="GAL4"/>
    <property type="match status" value="1"/>
</dbReference>
<dbReference type="SMART" id="SM00906">
    <property type="entry name" value="Fungal_trans"/>
    <property type="match status" value="1"/>
</dbReference>
<evidence type="ECO:0000313" key="7">
    <source>
        <dbReference type="EMBL" id="KAF7336886.1"/>
    </source>
</evidence>
<gene>
    <name evidence="7" type="ORF">MVEN_02124900</name>
</gene>
<dbReference type="PROSITE" id="PS00463">
    <property type="entry name" value="ZN2_CY6_FUNGAL_1"/>
    <property type="match status" value="1"/>
</dbReference>
<dbReference type="OrthoDB" id="4456959at2759"/>
<comment type="subcellular location">
    <subcellularLocation>
        <location evidence="1">Nucleus</location>
    </subcellularLocation>
</comment>
<evidence type="ECO:0000313" key="8">
    <source>
        <dbReference type="Proteomes" id="UP000620124"/>
    </source>
</evidence>
<reference evidence="7" key="1">
    <citation type="submission" date="2020-05" db="EMBL/GenBank/DDBJ databases">
        <title>Mycena genomes resolve the evolution of fungal bioluminescence.</title>
        <authorList>
            <person name="Tsai I.J."/>
        </authorList>
    </citation>
    <scope>NUCLEOTIDE SEQUENCE</scope>
    <source>
        <strain evidence="7">CCC161011</strain>
    </source>
</reference>
<protein>
    <submittedName>
        <fullName evidence="7">Fungal-trans domain-containing protein</fullName>
    </submittedName>
</protein>
<dbReference type="GO" id="GO:0003677">
    <property type="term" value="F:DNA binding"/>
    <property type="evidence" value="ECO:0007669"/>
    <property type="project" value="UniProtKB-KW"/>
</dbReference>
<dbReference type="GO" id="GO:0005634">
    <property type="term" value="C:nucleus"/>
    <property type="evidence" value="ECO:0007669"/>
    <property type="project" value="UniProtKB-SubCell"/>
</dbReference>
<dbReference type="CDD" id="cd12148">
    <property type="entry name" value="fungal_TF_MHR"/>
    <property type="match status" value="1"/>
</dbReference>
<feature type="region of interest" description="Disordered" evidence="5">
    <location>
        <begin position="1"/>
        <end position="23"/>
    </location>
</feature>
<dbReference type="Pfam" id="PF00172">
    <property type="entry name" value="Zn_clus"/>
    <property type="match status" value="1"/>
</dbReference>
<dbReference type="InterPro" id="IPR050987">
    <property type="entry name" value="AtrR-like"/>
</dbReference>
<name>A0A8H6XAB4_9AGAR</name>